<dbReference type="SUPFAM" id="SSF74853">
    <property type="entry name" value="Lamin A/C globular tail domain"/>
    <property type="match status" value="1"/>
</dbReference>
<protein>
    <recommendedName>
        <fullName evidence="1">LTD domain-containing protein</fullName>
    </recommendedName>
</protein>
<dbReference type="EMBL" id="VSSQ01041660">
    <property type="protein sequence ID" value="MPM95133.1"/>
    <property type="molecule type" value="Genomic_DNA"/>
</dbReference>
<dbReference type="Gene3D" id="2.60.40.1260">
    <property type="entry name" value="Lamin Tail domain"/>
    <property type="match status" value="1"/>
</dbReference>
<evidence type="ECO:0000259" key="1">
    <source>
        <dbReference type="PROSITE" id="PS51841"/>
    </source>
</evidence>
<dbReference type="Pfam" id="PF00932">
    <property type="entry name" value="LTD"/>
    <property type="match status" value="1"/>
</dbReference>
<accession>A0A645E2T8</accession>
<gene>
    <name evidence="2" type="ORF">SDC9_142284</name>
</gene>
<dbReference type="PROSITE" id="PS51841">
    <property type="entry name" value="LTD"/>
    <property type="match status" value="1"/>
</dbReference>
<sequence>MTDDGRYYSDEAKVPGTEAVDLDEGHVIADSLGGVSNAYNITPQNSTLNRYGDQAYIEKVIRDAGGCTDFVAIITYPDTKTQIPSHYSYTYTLKGNVINDEFDNVDPDKVNASLDKTSNNQSTAAKTSGSDSVKIVELDKKAEYVVIKNVSSNTIDITGWVIVSVRGNQRFTFPQYSLEPNATVKVGDSGSNSDVDFHWLDGRGTWNNSESDPAELYDSKGTLIDRYDD</sequence>
<proteinExistence type="predicted"/>
<dbReference type="InterPro" id="IPR036415">
    <property type="entry name" value="Lamin_tail_dom_sf"/>
</dbReference>
<organism evidence="2">
    <name type="scientific">bioreactor metagenome</name>
    <dbReference type="NCBI Taxonomy" id="1076179"/>
    <lineage>
        <taxon>unclassified sequences</taxon>
        <taxon>metagenomes</taxon>
        <taxon>ecological metagenomes</taxon>
    </lineage>
</organism>
<evidence type="ECO:0000313" key="2">
    <source>
        <dbReference type="EMBL" id="MPM95133.1"/>
    </source>
</evidence>
<feature type="domain" description="LTD" evidence="1">
    <location>
        <begin position="117"/>
        <end position="229"/>
    </location>
</feature>
<dbReference type="InterPro" id="IPR001322">
    <property type="entry name" value="Lamin_tail_dom"/>
</dbReference>
<reference evidence="2" key="1">
    <citation type="submission" date="2019-08" db="EMBL/GenBank/DDBJ databases">
        <authorList>
            <person name="Kucharzyk K."/>
            <person name="Murdoch R.W."/>
            <person name="Higgins S."/>
            <person name="Loffler F."/>
        </authorList>
    </citation>
    <scope>NUCLEOTIDE SEQUENCE</scope>
</reference>
<name>A0A645E2T8_9ZZZZ</name>
<dbReference type="AlphaFoldDB" id="A0A645E2T8"/>
<comment type="caution">
    <text evidence="2">The sequence shown here is derived from an EMBL/GenBank/DDBJ whole genome shotgun (WGS) entry which is preliminary data.</text>
</comment>